<dbReference type="AlphaFoldDB" id="A0A182NHH1"/>
<dbReference type="InterPro" id="IPR034113">
    <property type="entry name" value="SCP_GAPR1-like"/>
</dbReference>
<reference evidence="4" key="2">
    <citation type="submission" date="2020-05" db="UniProtKB">
        <authorList>
            <consortium name="EnsemblMetazoa"/>
        </authorList>
    </citation>
    <scope>IDENTIFICATION</scope>
    <source>
        <strain evidence="4">WRAIR2</strain>
    </source>
</reference>
<dbReference type="EnsemblMetazoa" id="ADIR007094-RA">
    <property type="protein sequence ID" value="ADIR007094-PA"/>
    <property type="gene ID" value="ADIR007094"/>
</dbReference>
<name>A0A182NHH1_9DIPT</name>
<dbReference type="Gene3D" id="3.40.33.10">
    <property type="entry name" value="CAP"/>
    <property type="match status" value="1"/>
</dbReference>
<sequence length="146" mass="16623">MSFTNFHVAVLERHNELRAEHSAQPLVLDSGMCQYAQQWANTLLSRNILQHRSNNQYGENLYCCFGKSSISGREAVDSWYNEIRYYTFGVPNPSNFSQVGHFTQVVWKKSRRLGVGVAVQGTRAYVVCNYDPPGNFNGQYSQNVTC</sequence>
<dbReference type="Pfam" id="PF00188">
    <property type="entry name" value="CAP"/>
    <property type="match status" value="1"/>
</dbReference>
<dbReference type="InterPro" id="IPR035940">
    <property type="entry name" value="CAP_sf"/>
</dbReference>
<dbReference type="PROSITE" id="PS01010">
    <property type="entry name" value="CRISP_2"/>
    <property type="match status" value="1"/>
</dbReference>
<proteinExistence type="predicted"/>
<dbReference type="PRINTS" id="PR00837">
    <property type="entry name" value="V5TPXLIKE"/>
</dbReference>
<keyword evidence="5" id="KW-1185">Reference proteome</keyword>
<protein>
    <recommendedName>
        <fullName evidence="3">SCP domain-containing protein</fullName>
    </recommendedName>
</protein>
<evidence type="ECO:0000256" key="2">
    <source>
        <dbReference type="ARBA" id="ARBA00022525"/>
    </source>
</evidence>
<evidence type="ECO:0000259" key="3">
    <source>
        <dbReference type="SMART" id="SM00198"/>
    </source>
</evidence>
<organism evidence="4 5">
    <name type="scientific">Anopheles dirus</name>
    <dbReference type="NCBI Taxonomy" id="7168"/>
    <lineage>
        <taxon>Eukaryota</taxon>
        <taxon>Metazoa</taxon>
        <taxon>Ecdysozoa</taxon>
        <taxon>Arthropoda</taxon>
        <taxon>Hexapoda</taxon>
        <taxon>Insecta</taxon>
        <taxon>Pterygota</taxon>
        <taxon>Neoptera</taxon>
        <taxon>Endopterygota</taxon>
        <taxon>Diptera</taxon>
        <taxon>Nematocera</taxon>
        <taxon>Culicoidea</taxon>
        <taxon>Culicidae</taxon>
        <taxon>Anophelinae</taxon>
        <taxon>Anopheles</taxon>
    </lineage>
</organism>
<dbReference type="PANTHER" id="PTHR10334">
    <property type="entry name" value="CYSTEINE-RICH SECRETORY PROTEIN-RELATED"/>
    <property type="match status" value="1"/>
</dbReference>
<evidence type="ECO:0000313" key="5">
    <source>
        <dbReference type="Proteomes" id="UP000075884"/>
    </source>
</evidence>
<dbReference type="FunFam" id="3.40.33.10:FF:000010">
    <property type="entry name" value="Predicted protein"/>
    <property type="match status" value="1"/>
</dbReference>
<dbReference type="SUPFAM" id="SSF55797">
    <property type="entry name" value="PR-1-like"/>
    <property type="match status" value="1"/>
</dbReference>
<reference evidence="5" key="1">
    <citation type="submission" date="2013-03" db="EMBL/GenBank/DDBJ databases">
        <title>The Genome Sequence of Anopheles dirus WRAIR2.</title>
        <authorList>
            <consortium name="The Broad Institute Genomics Platform"/>
            <person name="Neafsey D.E."/>
            <person name="Walton C."/>
            <person name="Walker B."/>
            <person name="Young S.K."/>
            <person name="Zeng Q."/>
            <person name="Gargeya S."/>
            <person name="Fitzgerald M."/>
            <person name="Haas B."/>
            <person name="Abouelleil A."/>
            <person name="Allen A.W."/>
            <person name="Alvarado L."/>
            <person name="Arachchi H.M."/>
            <person name="Berlin A.M."/>
            <person name="Chapman S.B."/>
            <person name="Gainer-Dewar J."/>
            <person name="Goldberg J."/>
            <person name="Griggs A."/>
            <person name="Gujja S."/>
            <person name="Hansen M."/>
            <person name="Howarth C."/>
            <person name="Imamovic A."/>
            <person name="Ireland A."/>
            <person name="Larimer J."/>
            <person name="McCowan C."/>
            <person name="Murphy C."/>
            <person name="Pearson M."/>
            <person name="Poon T.W."/>
            <person name="Priest M."/>
            <person name="Roberts A."/>
            <person name="Saif S."/>
            <person name="Shea T."/>
            <person name="Sisk P."/>
            <person name="Sykes S."/>
            <person name="Wortman J."/>
            <person name="Nusbaum C."/>
            <person name="Birren B."/>
        </authorList>
    </citation>
    <scope>NUCLEOTIDE SEQUENCE [LARGE SCALE GENOMIC DNA]</scope>
    <source>
        <strain evidence="5">WRAIR2</strain>
    </source>
</reference>
<keyword evidence="2" id="KW-0964">Secreted</keyword>
<comment type="subcellular location">
    <subcellularLocation>
        <location evidence="1">Secreted</location>
    </subcellularLocation>
</comment>
<dbReference type="CDD" id="cd05382">
    <property type="entry name" value="CAP_GAPR1-like"/>
    <property type="match status" value="1"/>
</dbReference>
<dbReference type="STRING" id="7168.A0A182NHH1"/>
<accession>A0A182NHH1</accession>
<feature type="domain" description="SCP" evidence="3">
    <location>
        <begin position="5"/>
        <end position="138"/>
    </location>
</feature>
<dbReference type="PROSITE" id="PS01009">
    <property type="entry name" value="CRISP_1"/>
    <property type="match status" value="1"/>
</dbReference>
<dbReference type="InterPro" id="IPR018244">
    <property type="entry name" value="Allrgn_V5/Tpx1_CS"/>
</dbReference>
<evidence type="ECO:0000313" key="4">
    <source>
        <dbReference type="EnsemblMetazoa" id="ADIR007094-PA"/>
    </source>
</evidence>
<dbReference type="GO" id="GO:0005576">
    <property type="term" value="C:extracellular region"/>
    <property type="evidence" value="ECO:0007669"/>
    <property type="project" value="UniProtKB-SubCell"/>
</dbReference>
<dbReference type="InterPro" id="IPR001283">
    <property type="entry name" value="CRISP-related"/>
</dbReference>
<dbReference type="InterPro" id="IPR014044">
    <property type="entry name" value="CAP_dom"/>
</dbReference>
<dbReference type="PRINTS" id="PR00838">
    <property type="entry name" value="V5ALLERGEN"/>
</dbReference>
<dbReference type="InterPro" id="IPR002413">
    <property type="entry name" value="V5_allergen-like"/>
</dbReference>
<dbReference type="SMART" id="SM00198">
    <property type="entry name" value="SCP"/>
    <property type="match status" value="1"/>
</dbReference>
<dbReference type="Proteomes" id="UP000075884">
    <property type="component" value="Unassembled WGS sequence"/>
</dbReference>
<dbReference type="VEuPathDB" id="VectorBase:ADIR007094"/>
<evidence type="ECO:0000256" key="1">
    <source>
        <dbReference type="ARBA" id="ARBA00004613"/>
    </source>
</evidence>